<protein>
    <submittedName>
        <fullName evidence="4">Anti-sigma regulatory factor (Ser/Thr protein kinase)</fullName>
    </submittedName>
</protein>
<dbReference type="Proteomes" id="UP000239415">
    <property type="component" value="Unassembled WGS sequence"/>
</dbReference>
<dbReference type="InterPro" id="IPR003594">
    <property type="entry name" value="HATPase_dom"/>
</dbReference>
<dbReference type="InterPro" id="IPR047718">
    <property type="entry name" value="RsbA-like_anti_sig"/>
</dbReference>
<dbReference type="InterPro" id="IPR050267">
    <property type="entry name" value="Anti-sigma-factor_SerPK"/>
</dbReference>
<dbReference type="InterPro" id="IPR036890">
    <property type="entry name" value="HATPase_C_sf"/>
</dbReference>
<dbReference type="InterPro" id="IPR025847">
    <property type="entry name" value="MEDS_domain"/>
</dbReference>
<dbReference type="Pfam" id="PF13581">
    <property type="entry name" value="HATPase_c_2"/>
    <property type="match status" value="1"/>
</dbReference>
<dbReference type="RefSeq" id="WP_106326603.1">
    <property type="nucleotide sequence ID" value="NZ_BOMO01000062.1"/>
</dbReference>
<feature type="domain" description="MEDS" evidence="3">
    <location>
        <begin position="4"/>
        <end position="148"/>
    </location>
</feature>
<evidence type="ECO:0000256" key="1">
    <source>
        <dbReference type="ARBA" id="ARBA00022527"/>
    </source>
</evidence>
<dbReference type="AlphaFoldDB" id="A0A2T0K2R8"/>
<dbReference type="NCBIfam" id="NF041045">
    <property type="entry name" value="RsbA_anti_sig"/>
    <property type="match status" value="1"/>
</dbReference>
<organism evidence="4 5">
    <name type="scientific">Actinoplanes italicus</name>
    <dbReference type="NCBI Taxonomy" id="113567"/>
    <lineage>
        <taxon>Bacteria</taxon>
        <taxon>Bacillati</taxon>
        <taxon>Actinomycetota</taxon>
        <taxon>Actinomycetes</taxon>
        <taxon>Micromonosporales</taxon>
        <taxon>Micromonosporaceae</taxon>
        <taxon>Actinoplanes</taxon>
    </lineage>
</organism>
<keyword evidence="1" id="KW-0723">Serine/threonine-protein kinase</keyword>
<proteinExistence type="predicted"/>
<evidence type="ECO:0000313" key="4">
    <source>
        <dbReference type="EMBL" id="PRX16910.1"/>
    </source>
</evidence>
<keyword evidence="4" id="KW-0418">Kinase</keyword>
<dbReference type="GO" id="GO:0004674">
    <property type="term" value="F:protein serine/threonine kinase activity"/>
    <property type="evidence" value="ECO:0007669"/>
    <property type="project" value="UniProtKB-KW"/>
</dbReference>
<accession>A0A2T0K2R8</accession>
<name>A0A2T0K2R8_9ACTN</name>
<reference evidence="4 5" key="1">
    <citation type="submission" date="2018-03" db="EMBL/GenBank/DDBJ databases">
        <title>Genomic Encyclopedia of Archaeal and Bacterial Type Strains, Phase II (KMG-II): from individual species to whole genera.</title>
        <authorList>
            <person name="Goeker M."/>
        </authorList>
    </citation>
    <scope>NUCLEOTIDE SEQUENCE [LARGE SCALE GENOMIC DNA]</scope>
    <source>
        <strain evidence="4 5">DSM 43146</strain>
    </source>
</reference>
<feature type="domain" description="Histidine kinase/HSP90-like ATPase" evidence="2">
    <location>
        <begin position="189"/>
        <end position="301"/>
    </location>
</feature>
<gene>
    <name evidence="4" type="ORF">CLV67_118241</name>
</gene>
<dbReference type="Gene3D" id="3.30.565.10">
    <property type="entry name" value="Histidine kinase-like ATPase, C-terminal domain"/>
    <property type="match status" value="1"/>
</dbReference>
<dbReference type="SUPFAM" id="SSF55874">
    <property type="entry name" value="ATPase domain of HSP90 chaperone/DNA topoisomerase II/histidine kinase"/>
    <property type="match status" value="1"/>
</dbReference>
<dbReference type="EMBL" id="PVMZ01000018">
    <property type="protein sequence ID" value="PRX16910.1"/>
    <property type="molecule type" value="Genomic_DNA"/>
</dbReference>
<dbReference type="CDD" id="cd16936">
    <property type="entry name" value="HATPase_RsbW-like"/>
    <property type="match status" value="1"/>
</dbReference>
<sequence>MTLDHLGLLYRNSHEYLTGMTGFVREAVAAGDAVLVAVPGPDVAVFRGALADVNGVVSFTDMAEAGRNPGRIIPGVLLAFAAAHPGRRTSIVGESLWPGRTALEQPACFQHEALINAVFAERDTTILCAYDATRLDGSVLADAWRTHPAMIVDGVRRGSGSYADPIAAAARFNQPLPGAPERCARFAYAAPTDLGRVRRFVAEHAAKAGLAETRIEDLVTAVNELAENTLVHTGGGGAVTVWADGGQFVCRITDAGHLTDPLAGRIPPSSRTEGGRGLLLAHHLCDLVRVHTTPDGTMFQLYMDAGIGAAP</sequence>
<dbReference type="PANTHER" id="PTHR35526:SF3">
    <property type="entry name" value="ANTI-SIGMA-F FACTOR RSBW"/>
    <property type="match status" value="1"/>
</dbReference>
<evidence type="ECO:0000313" key="5">
    <source>
        <dbReference type="Proteomes" id="UP000239415"/>
    </source>
</evidence>
<dbReference type="OrthoDB" id="4088450at2"/>
<comment type="caution">
    <text evidence="4">The sequence shown here is derived from an EMBL/GenBank/DDBJ whole genome shotgun (WGS) entry which is preliminary data.</text>
</comment>
<dbReference type="PANTHER" id="PTHR35526">
    <property type="entry name" value="ANTI-SIGMA-F FACTOR RSBW-RELATED"/>
    <property type="match status" value="1"/>
</dbReference>
<evidence type="ECO:0000259" key="2">
    <source>
        <dbReference type="Pfam" id="PF13581"/>
    </source>
</evidence>
<evidence type="ECO:0000259" key="3">
    <source>
        <dbReference type="Pfam" id="PF14417"/>
    </source>
</evidence>
<dbReference type="Pfam" id="PF14417">
    <property type="entry name" value="MEDS"/>
    <property type="match status" value="1"/>
</dbReference>
<keyword evidence="5" id="KW-1185">Reference proteome</keyword>
<keyword evidence="4" id="KW-0808">Transferase</keyword>